<evidence type="ECO:0000256" key="7">
    <source>
        <dbReference type="ARBA" id="ARBA00023146"/>
    </source>
</evidence>
<feature type="domain" description="Aminoacyl-tRNA synthetase class Ia" evidence="11">
    <location>
        <begin position="208"/>
        <end position="791"/>
    </location>
</feature>
<dbReference type="EMBL" id="MU839011">
    <property type="protein sequence ID" value="KAK1766442.1"/>
    <property type="molecule type" value="Genomic_DNA"/>
</dbReference>
<comment type="caution">
    <text evidence="13">The sequence shown here is derived from an EMBL/GenBank/DDBJ whole genome shotgun (WGS) entry which is preliminary data.</text>
</comment>
<evidence type="ECO:0000256" key="3">
    <source>
        <dbReference type="ARBA" id="ARBA00022598"/>
    </source>
</evidence>
<keyword evidence="5" id="KW-0067">ATP-binding</keyword>
<dbReference type="SUPFAM" id="SSF50677">
    <property type="entry name" value="ValRS/IleRS/LeuRS editing domain"/>
    <property type="match status" value="1"/>
</dbReference>
<dbReference type="GO" id="GO:0004823">
    <property type="term" value="F:leucine-tRNA ligase activity"/>
    <property type="evidence" value="ECO:0007669"/>
    <property type="project" value="UniProtKB-EC"/>
</dbReference>
<dbReference type="PANTHER" id="PTHR45794:SF1">
    <property type="entry name" value="LEUCINE--TRNA LIGASE, CYTOPLASMIC"/>
    <property type="match status" value="1"/>
</dbReference>
<name>A0AAJ0BYZ0_9PEZI</name>
<dbReference type="NCBIfam" id="TIGR00395">
    <property type="entry name" value="leuS_arch"/>
    <property type="match status" value="1"/>
</dbReference>
<keyword evidence="14" id="KW-1185">Reference proteome</keyword>
<feature type="domain" description="Aminoacyl-tRNA synthetase class Ia" evidence="11">
    <location>
        <begin position="42"/>
        <end position="127"/>
    </location>
</feature>
<comment type="catalytic activity">
    <reaction evidence="9">
        <text>tRNA(Leu) + L-leucine + ATP = L-leucyl-tRNA(Leu) + AMP + diphosphate</text>
        <dbReference type="Rhea" id="RHEA:11688"/>
        <dbReference type="Rhea" id="RHEA-COMP:9613"/>
        <dbReference type="Rhea" id="RHEA-COMP:9622"/>
        <dbReference type="ChEBI" id="CHEBI:30616"/>
        <dbReference type="ChEBI" id="CHEBI:33019"/>
        <dbReference type="ChEBI" id="CHEBI:57427"/>
        <dbReference type="ChEBI" id="CHEBI:78442"/>
        <dbReference type="ChEBI" id="CHEBI:78494"/>
        <dbReference type="ChEBI" id="CHEBI:456215"/>
        <dbReference type="EC" id="6.1.1.4"/>
    </reaction>
</comment>
<dbReference type="EC" id="6.1.1.4" evidence="2"/>
<dbReference type="RefSeq" id="XP_060282655.1">
    <property type="nucleotide sequence ID" value="XM_060428127.1"/>
</dbReference>
<dbReference type="Proteomes" id="UP001244011">
    <property type="component" value="Unassembled WGS sequence"/>
</dbReference>
<accession>A0AAJ0BYZ0</accession>
<dbReference type="GO" id="GO:0006429">
    <property type="term" value="P:leucyl-tRNA aminoacylation"/>
    <property type="evidence" value="ECO:0007669"/>
    <property type="project" value="InterPro"/>
</dbReference>
<protein>
    <recommendedName>
        <fullName evidence="2">leucine--tRNA ligase</fullName>
        <ecNumber evidence="2">6.1.1.4</ecNumber>
    </recommendedName>
    <alternativeName>
        <fullName evidence="8">Leucyl-tRNA synthetase</fullName>
    </alternativeName>
</protein>
<dbReference type="Pfam" id="PF00133">
    <property type="entry name" value="tRNA-synt_1"/>
    <property type="match status" value="2"/>
</dbReference>
<feature type="compositionally biased region" description="Polar residues" evidence="10">
    <location>
        <begin position="1"/>
        <end position="10"/>
    </location>
</feature>
<dbReference type="InterPro" id="IPR014729">
    <property type="entry name" value="Rossmann-like_a/b/a_fold"/>
</dbReference>
<keyword evidence="3 13" id="KW-0436">Ligase</keyword>
<dbReference type="GO" id="GO:0002161">
    <property type="term" value="F:aminoacyl-tRNA deacylase activity"/>
    <property type="evidence" value="ECO:0007669"/>
    <property type="project" value="InterPro"/>
</dbReference>
<dbReference type="InterPro" id="IPR009008">
    <property type="entry name" value="Val/Leu/Ile-tRNA-synth_edit"/>
</dbReference>
<dbReference type="CDD" id="cd07959">
    <property type="entry name" value="Anticodon_Ia_Leu_AEc"/>
    <property type="match status" value="1"/>
</dbReference>
<evidence type="ECO:0000256" key="10">
    <source>
        <dbReference type="SAM" id="MobiDB-lite"/>
    </source>
</evidence>
<evidence type="ECO:0000313" key="13">
    <source>
        <dbReference type="EMBL" id="KAK1766442.1"/>
    </source>
</evidence>
<sequence>MAGVESTSTLVVLPGKPEQSEATMKLQNTEKRDFLIGFEKQYQQEWAESGIFTPDAPSADDGADSPKFYGTMAYPYMNGTLHAGHAFTASKIEFGTGFARMQGRRALFPQGFHCSGMPIKAAADKLVREIELFGENFERYSEEDEDLEADSTNAAPGNPEAKTDLSKFAGSKSKVAAKSGQVKYQFQILLSLGLPITEIKKFADPTYWITYFPAVCKSDLTSFGCRIDWRRSMVTTDMNPFYDSFVRWQMTRLKELGKIKFGKRYTVYSPKDGQACLDHDRSAGEGVTVQGYVCIKLQTLEWSARAKEIIGDKLPPSARVYFVPATLRPETMYGQTCCFVGPEVEYGIFEASAAKNEYYVATKHAARNMSYQNVGPEWGVLPKVVDILGSDLIGTLVQAPLSVHRDGVRVLPMDSLKPTKGTGVVTCVPSDSPDDYATTLDLAKKPDFYGIQKEWAEKEILPIIRTPKGDLIAKTLYEELRINSPNDTKQLADAKEIAYKNGFYQGTMIYGPYSGKSVQEARSLVEKDLLEQDLAFKYAEPDGLVISRSGDTCVAAYLDQWYFNYGTSANGGDGEWCGQVLDYLKNEMNCYYPEAEHAFEQAINWLSQWACSRSFGLGTRLPWDSSQLVESLSDSTVYMAYYTVCHLLHGDIFGKTPGLSTKPISPEQMTDNVWDYIFFRTETVETDIATEDLTAMRREFSYWYPMDIRVSGKDLINNHLTFALYHHLALFPKRFWPRGFRVNGHLMLNSKKMSKSVGNFLTLRQAIEKFGADATRLALAEAGDGIEDANFEESVANASILRLFELRKWSKEVLDDTSSLRKGDHTFFDKIFDNDLNALVLETRQHYEGTMYKLAMKTGFYDLQSARDWYREQCRAAGVGMHHDLARRFVYLQALLVAPIAPHWAEGVWRHLLHEDSSIQNARYPEVPVPDAGLQAVRDYIKATTSAIIQSEARQLKKRQKGKQSSFDPKKSKKLSVFIATTFPAWQQRYRDALHKQLDSTGNLDLKAAAAGIDKAEMKRAMPFMQGLKSRLDSGESPERVFERELPFDEAQVLREMVLGLKAVIKKLDAVEIIRINENGAGEVIFASEQEGSSARREGEQVSSEGISADITPGKPTVIFVNIEE</sequence>
<dbReference type="SUPFAM" id="SSF47323">
    <property type="entry name" value="Anticodon-binding domain of a subclass of class I aminoacyl-tRNA synthetases"/>
    <property type="match status" value="1"/>
</dbReference>
<evidence type="ECO:0000259" key="12">
    <source>
        <dbReference type="Pfam" id="PF08264"/>
    </source>
</evidence>
<evidence type="ECO:0000256" key="9">
    <source>
        <dbReference type="ARBA" id="ARBA00047469"/>
    </source>
</evidence>
<organism evidence="13 14">
    <name type="scientific">Phialemonium atrogriseum</name>
    <dbReference type="NCBI Taxonomy" id="1093897"/>
    <lineage>
        <taxon>Eukaryota</taxon>
        <taxon>Fungi</taxon>
        <taxon>Dikarya</taxon>
        <taxon>Ascomycota</taxon>
        <taxon>Pezizomycotina</taxon>
        <taxon>Sordariomycetes</taxon>
        <taxon>Sordariomycetidae</taxon>
        <taxon>Cephalothecales</taxon>
        <taxon>Cephalothecaceae</taxon>
        <taxon>Phialemonium</taxon>
    </lineage>
</organism>
<evidence type="ECO:0000256" key="4">
    <source>
        <dbReference type="ARBA" id="ARBA00022741"/>
    </source>
</evidence>
<gene>
    <name evidence="13" type="ORF">QBC33DRAFT_541066</name>
</gene>
<evidence type="ECO:0000256" key="5">
    <source>
        <dbReference type="ARBA" id="ARBA00022840"/>
    </source>
</evidence>
<dbReference type="Gene3D" id="1.10.730.10">
    <property type="entry name" value="Isoleucyl-tRNA Synthetase, Domain 1"/>
    <property type="match status" value="1"/>
</dbReference>
<evidence type="ECO:0000259" key="11">
    <source>
        <dbReference type="Pfam" id="PF00133"/>
    </source>
</evidence>
<evidence type="ECO:0000256" key="1">
    <source>
        <dbReference type="ARBA" id="ARBA00005594"/>
    </source>
</evidence>
<feature type="region of interest" description="Disordered" evidence="10">
    <location>
        <begin position="1"/>
        <end position="23"/>
    </location>
</feature>
<dbReference type="Pfam" id="PF08264">
    <property type="entry name" value="Anticodon_1"/>
    <property type="match status" value="1"/>
</dbReference>
<keyword evidence="4" id="KW-0547">Nucleotide-binding</keyword>
<dbReference type="SUPFAM" id="SSF52374">
    <property type="entry name" value="Nucleotidylyl transferase"/>
    <property type="match status" value="1"/>
</dbReference>
<dbReference type="InterPro" id="IPR013155">
    <property type="entry name" value="M/V/L/I-tRNA-synth_anticd-bd"/>
</dbReference>
<dbReference type="Gene3D" id="3.90.740.10">
    <property type="entry name" value="Valyl/Leucyl/Isoleucyl-tRNA synthetase, editing domain"/>
    <property type="match status" value="1"/>
</dbReference>
<dbReference type="InterPro" id="IPR002300">
    <property type="entry name" value="aa-tRNA-synth_Ia"/>
</dbReference>
<dbReference type="GeneID" id="85311314"/>
<dbReference type="InterPro" id="IPR009080">
    <property type="entry name" value="tRNAsynth_Ia_anticodon-bd"/>
</dbReference>
<feature type="domain" description="Methionyl/Valyl/Leucyl/Isoleucyl-tRNA synthetase anticodon-binding" evidence="12">
    <location>
        <begin position="829"/>
        <end position="948"/>
    </location>
</feature>
<dbReference type="PANTHER" id="PTHR45794">
    <property type="entry name" value="LEUCYL-TRNA SYNTHETASE"/>
    <property type="match status" value="1"/>
</dbReference>
<comment type="similarity">
    <text evidence="1">Belongs to the class-I aminoacyl-tRNA synthetase family.</text>
</comment>
<dbReference type="AlphaFoldDB" id="A0AAJ0BYZ0"/>
<evidence type="ECO:0000256" key="6">
    <source>
        <dbReference type="ARBA" id="ARBA00022917"/>
    </source>
</evidence>
<dbReference type="InterPro" id="IPR004493">
    <property type="entry name" value="Leu-tRNA-synth_Ia_arc/euk"/>
</dbReference>
<dbReference type="FunFam" id="3.90.740.10:FF:000001">
    <property type="entry name" value="Leucine--tRNA ligase, cytoplasmic"/>
    <property type="match status" value="1"/>
</dbReference>
<dbReference type="GO" id="GO:0005524">
    <property type="term" value="F:ATP binding"/>
    <property type="evidence" value="ECO:0007669"/>
    <property type="project" value="UniProtKB-KW"/>
</dbReference>
<keyword evidence="7" id="KW-0030">Aminoacyl-tRNA synthetase</keyword>
<evidence type="ECO:0000256" key="8">
    <source>
        <dbReference type="ARBA" id="ARBA00030520"/>
    </source>
</evidence>
<reference evidence="13" key="1">
    <citation type="submission" date="2023-06" db="EMBL/GenBank/DDBJ databases">
        <title>Genome-scale phylogeny and comparative genomics of the fungal order Sordariales.</title>
        <authorList>
            <consortium name="Lawrence Berkeley National Laboratory"/>
            <person name="Hensen N."/>
            <person name="Bonometti L."/>
            <person name="Westerberg I."/>
            <person name="Brannstrom I.O."/>
            <person name="Guillou S."/>
            <person name="Cros-Aarteil S."/>
            <person name="Calhoun S."/>
            <person name="Haridas S."/>
            <person name="Kuo A."/>
            <person name="Mondo S."/>
            <person name="Pangilinan J."/>
            <person name="Riley R."/>
            <person name="Labutti K."/>
            <person name="Andreopoulos B."/>
            <person name="Lipzen A."/>
            <person name="Chen C."/>
            <person name="Yanf M."/>
            <person name="Daum C."/>
            <person name="Ng V."/>
            <person name="Clum A."/>
            <person name="Steindorff A."/>
            <person name="Ohm R."/>
            <person name="Martin F."/>
            <person name="Silar P."/>
            <person name="Natvig D."/>
            <person name="Lalanne C."/>
            <person name="Gautier V."/>
            <person name="Ament-Velasquez S.L."/>
            <person name="Kruys A."/>
            <person name="Hutchinson M.I."/>
            <person name="Powell A.J."/>
            <person name="Barry K."/>
            <person name="Miller A.N."/>
            <person name="Grigoriev I.V."/>
            <person name="Debuchy R."/>
            <person name="Gladieux P."/>
            <person name="Thoren M.H."/>
            <person name="Johannesson H."/>
        </authorList>
    </citation>
    <scope>NUCLEOTIDE SEQUENCE</scope>
    <source>
        <strain evidence="13">8032-3</strain>
    </source>
</reference>
<evidence type="ECO:0000256" key="2">
    <source>
        <dbReference type="ARBA" id="ARBA00013164"/>
    </source>
</evidence>
<proteinExistence type="inferred from homology"/>
<keyword evidence="6" id="KW-0648">Protein biosynthesis</keyword>
<evidence type="ECO:0000313" key="14">
    <source>
        <dbReference type="Proteomes" id="UP001244011"/>
    </source>
</evidence>
<dbReference type="Gene3D" id="3.40.50.620">
    <property type="entry name" value="HUPs"/>
    <property type="match status" value="1"/>
</dbReference>